<protein>
    <submittedName>
        <fullName evidence="2">Alkaline shock response membrane anchor protein AmaP</fullName>
    </submittedName>
</protein>
<dbReference type="EMBL" id="QSRJ01000006">
    <property type="protein sequence ID" value="RGL10158.1"/>
    <property type="molecule type" value="Genomic_DNA"/>
</dbReference>
<comment type="caution">
    <text evidence="2">The sequence shown here is derived from an EMBL/GenBank/DDBJ whole genome shotgun (WGS) entry which is preliminary data.</text>
</comment>
<proteinExistence type="predicted"/>
<evidence type="ECO:0000313" key="2">
    <source>
        <dbReference type="EMBL" id="RGL10158.1"/>
    </source>
</evidence>
<sequence>MYPRPVPRPVLAAARARLPCAAMRMHRPRHSGVQGTNLRAVPVFVRNAHSIVLLVHMRGGGMGRFKKLCAVVYLLSCVVALGTFAASLFGPAAGRVEALLDKPAFRIVLAVCLVICALQALWVLLRVIIERPEPDCVRIDAAGEVQVTLTAIESVARAAAREEDVLVEEVHGRITGRDSSGVRVAIDAIALTETGLDDVAQRMRQRVEAALETMLGTPAASVRVRFLPSKTTTVTREV</sequence>
<feature type="transmembrane region" description="Helical" evidence="1">
    <location>
        <begin position="104"/>
        <end position="125"/>
    </location>
</feature>
<gene>
    <name evidence="2" type="primary">amaP</name>
    <name evidence="2" type="ORF">DXC81_06135</name>
</gene>
<evidence type="ECO:0000313" key="3">
    <source>
        <dbReference type="Proteomes" id="UP000260943"/>
    </source>
</evidence>
<organism evidence="2 3">
    <name type="scientific">Collinsella tanakaei</name>
    <dbReference type="NCBI Taxonomy" id="626935"/>
    <lineage>
        <taxon>Bacteria</taxon>
        <taxon>Bacillati</taxon>
        <taxon>Actinomycetota</taxon>
        <taxon>Coriobacteriia</taxon>
        <taxon>Coriobacteriales</taxon>
        <taxon>Coriobacteriaceae</taxon>
        <taxon>Collinsella</taxon>
    </lineage>
</organism>
<keyword evidence="1" id="KW-1133">Transmembrane helix</keyword>
<reference evidence="2 3" key="1">
    <citation type="submission" date="2018-08" db="EMBL/GenBank/DDBJ databases">
        <title>A genome reference for cultivated species of the human gut microbiota.</title>
        <authorList>
            <person name="Zou Y."/>
            <person name="Xue W."/>
            <person name="Luo G."/>
        </authorList>
    </citation>
    <scope>NUCLEOTIDE SEQUENCE [LARGE SCALE GENOMIC DNA]</scope>
    <source>
        <strain evidence="2 3">TF08-14</strain>
    </source>
</reference>
<keyword evidence="1" id="KW-0812">Transmembrane</keyword>
<dbReference type="AlphaFoldDB" id="A0A3E4QT24"/>
<name>A0A3E4QT24_9ACTN</name>
<keyword evidence="1" id="KW-0472">Membrane</keyword>
<accession>A0A3E4QT24</accession>
<evidence type="ECO:0000256" key="1">
    <source>
        <dbReference type="SAM" id="Phobius"/>
    </source>
</evidence>
<dbReference type="Proteomes" id="UP000260943">
    <property type="component" value="Unassembled WGS sequence"/>
</dbReference>
<feature type="transmembrane region" description="Helical" evidence="1">
    <location>
        <begin position="68"/>
        <end position="92"/>
    </location>
</feature>
<dbReference type="NCBIfam" id="NF033218">
    <property type="entry name" value="anchor_AmaP"/>
    <property type="match status" value="1"/>
</dbReference>